<feature type="region of interest" description="Disordered" evidence="2">
    <location>
        <begin position="151"/>
        <end position="187"/>
    </location>
</feature>
<dbReference type="EMBL" id="JAPEUX010000002">
    <property type="protein sequence ID" value="KAJ4357465.1"/>
    <property type="molecule type" value="Genomic_DNA"/>
</dbReference>
<reference evidence="3" key="1">
    <citation type="submission" date="2022-10" db="EMBL/GenBank/DDBJ databases">
        <title>Tapping the CABI collections for fungal endophytes: first genome assemblies for Collariella, Neodidymelliopsis, Ascochyta clinopodiicola, Didymella pomorum, Didymosphaeria variabile, Neocosmospora piperis and Neocucurbitaria cava.</title>
        <authorList>
            <person name="Hill R."/>
        </authorList>
    </citation>
    <scope>NUCLEOTIDE SEQUENCE</scope>
    <source>
        <strain evidence="3">IMI 356815</strain>
    </source>
</reference>
<feature type="compositionally biased region" description="Acidic residues" evidence="2">
    <location>
        <begin position="86"/>
        <end position="104"/>
    </location>
</feature>
<sequence length="652" mass="72717">MGKYDKLLAPSEWDGSYHDSEATIVGLDGRRNKGSAPRKRTERNHQLLEGIKKRARYAVTRPFPSRSQLIQGRSNRILAGHHTGAEEDEPDEDEDEPEKDEDGMDGIIAGVEMEETPQSDFSGPRLGQQIQDHANEALRRQASVDIVEQDGWVGDNGSDFNAASTAPDGQMNQSCESGSSRGQNSVDQGSMDWLASALDDKPLSQVRRAPPSEPPGFSEAGAQGLVRGWLEAAGRDREAGAVAVDEDEDDTPRLPVGRPRYDKAIEHGYIVAVKLAWQQALKDIPSVADQLTEPYWLWYGHSVLLSMQKDVLKAVASGNLAALYWGRDNDTVRAMFQDDSSWMKQGNVLAPVVYILCLTNKEEGGRAHTPDELRLVIDDLRRYGDIAESMHTLEVDNAYQRVSDMTDIRAGKPLFFCKNGNNGRKRTRYKPEDIKSFCDALDVRLGRLSADEMDGPLRRPLQYVGRAQKFIDRQEQHTRGDRSNWLMQLVKHVCNVRCPGQFTLDAFPVCYQVNDDEVACAEMLLALIANSWVTTGGGFNRAAPGLLGSGVYHEDQSVVDSWWAEQEDFRDLMAFWAANEPAEAAFTEKAIAMNRRGEKYPSAESISTQDQELATVTEGLARDRAEIERLERDMANEIARVKKELQEELGAE</sequence>
<keyword evidence="4" id="KW-1185">Reference proteome</keyword>
<evidence type="ECO:0000256" key="2">
    <source>
        <dbReference type="SAM" id="MobiDB-lite"/>
    </source>
</evidence>
<dbReference type="AlphaFoldDB" id="A0A9W8XTP9"/>
<feature type="region of interest" description="Disordered" evidence="2">
    <location>
        <begin position="28"/>
        <end position="47"/>
    </location>
</feature>
<comment type="caution">
    <text evidence="3">The sequence shown here is derived from an EMBL/GenBank/DDBJ whole genome shotgun (WGS) entry which is preliminary data.</text>
</comment>
<dbReference type="OrthoDB" id="3800725at2759"/>
<dbReference type="RefSeq" id="XP_056074324.1">
    <property type="nucleotide sequence ID" value="XM_056210851.1"/>
</dbReference>
<dbReference type="Proteomes" id="UP001140513">
    <property type="component" value="Unassembled WGS sequence"/>
</dbReference>
<feature type="compositionally biased region" description="Basic residues" evidence="2">
    <location>
        <begin position="32"/>
        <end position="42"/>
    </location>
</feature>
<keyword evidence="1" id="KW-0175">Coiled coil</keyword>
<accession>A0A9W8XTP9</accession>
<feature type="region of interest" description="Disordered" evidence="2">
    <location>
        <begin position="58"/>
        <end position="105"/>
    </location>
</feature>
<evidence type="ECO:0000313" key="4">
    <source>
        <dbReference type="Proteomes" id="UP001140513"/>
    </source>
</evidence>
<feature type="compositionally biased region" description="Polar residues" evidence="2">
    <location>
        <begin position="170"/>
        <end position="187"/>
    </location>
</feature>
<organism evidence="3 4">
    <name type="scientific">Didymosphaeria variabile</name>
    <dbReference type="NCBI Taxonomy" id="1932322"/>
    <lineage>
        <taxon>Eukaryota</taxon>
        <taxon>Fungi</taxon>
        <taxon>Dikarya</taxon>
        <taxon>Ascomycota</taxon>
        <taxon>Pezizomycotina</taxon>
        <taxon>Dothideomycetes</taxon>
        <taxon>Pleosporomycetidae</taxon>
        <taxon>Pleosporales</taxon>
        <taxon>Massarineae</taxon>
        <taxon>Didymosphaeriaceae</taxon>
        <taxon>Didymosphaeria</taxon>
    </lineage>
</organism>
<name>A0A9W8XTP9_9PLEO</name>
<protein>
    <submittedName>
        <fullName evidence="3">Uncharacterized protein</fullName>
    </submittedName>
</protein>
<evidence type="ECO:0000313" key="3">
    <source>
        <dbReference type="EMBL" id="KAJ4357465.1"/>
    </source>
</evidence>
<evidence type="ECO:0000256" key="1">
    <source>
        <dbReference type="SAM" id="Coils"/>
    </source>
</evidence>
<feature type="compositionally biased region" description="Polar residues" evidence="2">
    <location>
        <begin position="65"/>
        <end position="74"/>
    </location>
</feature>
<feature type="region of interest" description="Disordered" evidence="2">
    <location>
        <begin position="239"/>
        <end position="258"/>
    </location>
</feature>
<dbReference type="GeneID" id="80905570"/>
<gene>
    <name evidence="3" type="ORF">N0V89_002040</name>
</gene>
<proteinExistence type="predicted"/>
<feature type="coiled-coil region" evidence="1">
    <location>
        <begin position="613"/>
        <end position="647"/>
    </location>
</feature>